<dbReference type="HOGENOM" id="CLU_2651036_0_0_9"/>
<accession>F8FD15</accession>
<reference evidence="2" key="1">
    <citation type="submission" date="2011-06" db="EMBL/GenBank/DDBJ databases">
        <title>Complete genome sequence of Paenibacillus mucilaginosus KNP414.</title>
        <authorList>
            <person name="Wang J."/>
            <person name="Hu S."/>
            <person name="Hu X."/>
            <person name="Zhang B."/>
            <person name="Dong D."/>
            <person name="Zhang S."/>
            <person name="Zhao K."/>
            <person name="Wu D."/>
        </authorList>
    </citation>
    <scope>NUCLEOTIDE SEQUENCE [LARGE SCALE GENOMIC DNA]</scope>
    <source>
        <strain evidence="2">KNP414</strain>
    </source>
</reference>
<organism evidence="1 2">
    <name type="scientific">Paenibacillus mucilaginosus (strain KNP414)</name>
    <dbReference type="NCBI Taxonomy" id="1036673"/>
    <lineage>
        <taxon>Bacteria</taxon>
        <taxon>Bacillati</taxon>
        <taxon>Bacillota</taxon>
        <taxon>Bacilli</taxon>
        <taxon>Bacillales</taxon>
        <taxon>Paenibacillaceae</taxon>
        <taxon>Paenibacillus</taxon>
    </lineage>
</organism>
<proteinExistence type="predicted"/>
<gene>
    <name evidence="1" type="ordered locus">KNP414_02873</name>
</gene>
<name>F8FD15_PAEMK</name>
<dbReference type="Proteomes" id="UP000006620">
    <property type="component" value="Chromosome"/>
</dbReference>
<reference evidence="1 2" key="2">
    <citation type="journal article" date="2013" name="Genome Announc.">
        <title>Genome Sequence of Growth-Improving Paenibacillus mucilaginosus Strain KNP414.</title>
        <authorList>
            <person name="Lu J.J."/>
            <person name="Wang J.F."/>
            <person name="Hu X.F."/>
        </authorList>
    </citation>
    <scope>NUCLEOTIDE SEQUENCE [LARGE SCALE GENOMIC DNA]</scope>
    <source>
        <strain evidence="1 2">KNP414</strain>
    </source>
</reference>
<protein>
    <submittedName>
        <fullName evidence="1">Uncharacterized protein</fullName>
    </submittedName>
</protein>
<sequence length="76" mass="8331">MFALAEIGFFAFLTRLPGKVHRSLIVSQKLPKPPSLRRKKIGAMADVIGGIPARTNEPKQKEMTSACHPLGIVLFC</sequence>
<dbReference type="AlphaFoldDB" id="F8FD15"/>
<evidence type="ECO:0000313" key="2">
    <source>
        <dbReference type="Proteomes" id="UP000006620"/>
    </source>
</evidence>
<dbReference type="EMBL" id="CP002869">
    <property type="protein sequence ID" value="AEI41432.1"/>
    <property type="molecule type" value="Genomic_DNA"/>
</dbReference>
<evidence type="ECO:0000313" key="1">
    <source>
        <dbReference type="EMBL" id="AEI41432.1"/>
    </source>
</evidence>
<dbReference type="KEGG" id="pms:KNP414_02873"/>